<evidence type="ECO:0000256" key="1">
    <source>
        <dbReference type="ARBA" id="ARBA00023268"/>
    </source>
</evidence>
<gene>
    <name evidence="5" type="primary">pol</name>
    <name evidence="5" type="ORF">AWC38_SpisGene20317</name>
</gene>
<feature type="compositionally biased region" description="Acidic residues" evidence="2">
    <location>
        <begin position="771"/>
        <end position="782"/>
    </location>
</feature>
<dbReference type="Pfam" id="PF17921">
    <property type="entry name" value="Integrase_H2C2"/>
    <property type="match status" value="1"/>
</dbReference>
<evidence type="ECO:0000259" key="4">
    <source>
        <dbReference type="Pfam" id="PF17921"/>
    </source>
</evidence>
<organism evidence="5 6">
    <name type="scientific">Stylophora pistillata</name>
    <name type="common">Smooth cauliflower coral</name>
    <dbReference type="NCBI Taxonomy" id="50429"/>
    <lineage>
        <taxon>Eukaryota</taxon>
        <taxon>Metazoa</taxon>
        <taxon>Cnidaria</taxon>
        <taxon>Anthozoa</taxon>
        <taxon>Hexacorallia</taxon>
        <taxon>Scleractinia</taxon>
        <taxon>Astrocoeniina</taxon>
        <taxon>Pocilloporidae</taxon>
        <taxon>Stylophora</taxon>
    </lineage>
</organism>
<dbReference type="Gene3D" id="3.30.70.270">
    <property type="match status" value="1"/>
</dbReference>
<dbReference type="InterPro" id="IPR050951">
    <property type="entry name" value="Retrovirus_Pol_polyprotein"/>
</dbReference>
<dbReference type="Proteomes" id="UP000225706">
    <property type="component" value="Unassembled WGS sequence"/>
</dbReference>
<dbReference type="InterPro" id="IPR041577">
    <property type="entry name" value="RT_RNaseH_2"/>
</dbReference>
<dbReference type="SUPFAM" id="SSF56672">
    <property type="entry name" value="DNA/RNA polymerases"/>
    <property type="match status" value="1"/>
</dbReference>
<dbReference type="AlphaFoldDB" id="A0A2B4RGT4"/>
<dbReference type="PANTHER" id="PTHR37984">
    <property type="entry name" value="PROTEIN CBG26694"/>
    <property type="match status" value="1"/>
</dbReference>
<sequence>MGHPIVGYNVIEEIVKNPVSDSPNTNHEETLVNALSTNLRNAKQENVKAFIGLIRTNISSDLCRVKVTKKDVAVPKNETVVVSCSVNTGAAQSRLPVLFEPDAESPWPPGLEVPEIVVTLRGGTPSRIRIQVKNTTDHDITLRKRTIQGKLELLKSVTPLEVRKKGNDGRSADCICPANNASEEGEEVRSQSNTPVIKGCLGEASNLTPDVDLVDLTEDQKIAVATMFREERESFSKDDDDVGYGEGYYRRYIQDFSKITHPLFEPLKTPLIKTKKRLIQTGKRSRKGNGTQAHFSHAIVWTQEHQGVLEKLVDCLTNPPILGCPYYGLPFILHTDASNEGLGAVLYQRQSGKMRVIGYGSRTLATAEKNYHLHSGKLQFLALKWAVCEQFREYLCYAPSFIVPTANNPLTYVLSTAKLNSTGHRWVSELADFNFEIKYRPGKVNKDADTLSTLPLDMNQYIPSCTQETSQDVISAVLSGVMARQNGNVVGITAVSGGTDALNLESDLIDSRNYHKIEPQVILAIQEQDPRIGRVLTCKLNGRKPTIHEIAKESPSTRKLLRIWPELKIGSDGLLLRESGQNLQLVLPKQFHRLVYKELQQEMGHLGTERVLQLARERYYWPHMQIDITHFVTRMCSFLKQKRRNLPKRAPLPPIVTNAPFELVSIDYLHLERSSGGHEYILNPQCDGKAERFNQTLLSMLKTLPEKKKCKWDLDRLPPLSSTTGQSECTEEEAMLRVWGTAVKLHLAMTLETKQQPELNSEPNKPPELNPEPEQESELDPEPEQRSEWEEDQNPSRHQRVRHPPEVFTCNTLGQPTICSAHTGSNLVPRWCYQPSQPPRTLPMHQYHLLPCSGPLVYFPYMQTMHA</sequence>
<dbReference type="FunFam" id="1.10.340.70:FF:000001">
    <property type="entry name" value="Retrovirus-related Pol polyprotein from transposon gypsy-like Protein"/>
    <property type="match status" value="1"/>
</dbReference>
<dbReference type="Gene3D" id="3.10.20.370">
    <property type="match status" value="1"/>
</dbReference>
<keyword evidence="1" id="KW-0511">Multifunctional enzyme</keyword>
<dbReference type="EMBL" id="LSMT01000647">
    <property type="protein sequence ID" value="PFX15462.1"/>
    <property type="molecule type" value="Genomic_DNA"/>
</dbReference>
<dbReference type="InterPro" id="IPR043502">
    <property type="entry name" value="DNA/RNA_pol_sf"/>
</dbReference>
<dbReference type="InterPro" id="IPR041588">
    <property type="entry name" value="Integrase_H2C2"/>
</dbReference>
<dbReference type="CDD" id="cd09274">
    <property type="entry name" value="RNase_HI_RT_Ty3"/>
    <property type="match status" value="1"/>
</dbReference>
<dbReference type="GO" id="GO:0003824">
    <property type="term" value="F:catalytic activity"/>
    <property type="evidence" value="ECO:0007669"/>
    <property type="project" value="UniProtKB-KW"/>
</dbReference>
<accession>A0A2B4RGT4</accession>
<dbReference type="OrthoDB" id="5988675at2759"/>
<proteinExistence type="predicted"/>
<dbReference type="Gene3D" id="1.10.340.70">
    <property type="match status" value="1"/>
</dbReference>
<dbReference type="Pfam" id="PF17919">
    <property type="entry name" value="RT_RNaseH_2"/>
    <property type="match status" value="1"/>
</dbReference>
<feature type="domain" description="Integrase zinc-binding" evidence="4">
    <location>
        <begin position="588"/>
        <end position="633"/>
    </location>
</feature>
<evidence type="ECO:0000313" key="6">
    <source>
        <dbReference type="Proteomes" id="UP000225706"/>
    </source>
</evidence>
<evidence type="ECO:0000259" key="3">
    <source>
        <dbReference type="Pfam" id="PF17919"/>
    </source>
</evidence>
<protein>
    <submittedName>
        <fullName evidence="5">Retrovirus-related Pol polyprotein from transposon opus</fullName>
    </submittedName>
</protein>
<dbReference type="FunFam" id="3.10.20.370:FF:000001">
    <property type="entry name" value="Retrovirus-related Pol polyprotein from transposon 17.6-like protein"/>
    <property type="match status" value="1"/>
</dbReference>
<feature type="region of interest" description="Disordered" evidence="2">
    <location>
        <begin position="753"/>
        <end position="803"/>
    </location>
</feature>
<comment type="caution">
    <text evidence="5">The sequence shown here is derived from an EMBL/GenBank/DDBJ whole genome shotgun (WGS) entry which is preliminary data.</text>
</comment>
<keyword evidence="6" id="KW-1185">Reference proteome</keyword>
<dbReference type="InterPro" id="IPR043128">
    <property type="entry name" value="Rev_trsase/Diguanyl_cyclase"/>
</dbReference>
<evidence type="ECO:0000313" key="5">
    <source>
        <dbReference type="EMBL" id="PFX15462.1"/>
    </source>
</evidence>
<name>A0A2B4RGT4_STYPI</name>
<dbReference type="STRING" id="50429.A0A2B4RGT4"/>
<feature type="domain" description="Reverse transcriptase/retrotransposon-derived protein RNase H-like" evidence="3">
    <location>
        <begin position="301"/>
        <end position="397"/>
    </location>
</feature>
<dbReference type="PANTHER" id="PTHR37984:SF5">
    <property type="entry name" value="PROTEIN NYNRIN-LIKE"/>
    <property type="match status" value="1"/>
</dbReference>
<evidence type="ECO:0000256" key="2">
    <source>
        <dbReference type="SAM" id="MobiDB-lite"/>
    </source>
</evidence>
<reference evidence="6" key="1">
    <citation type="journal article" date="2017" name="bioRxiv">
        <title>Comparative analysis of the genomes of Stylophora pistillata and Acropora digitifera provides evidence for extensive differences between species of corals.</title>
        <authorList>
            <person name="Voolstra C.R."/>
            <person name="Li Y."/>
            <person name="Liew Y.J."/>
            <person name="Baumgarten S."/>
            <person name="Zoccola D."/>
            <person name="Flot J.-F."/>
            <person name="Tambutte S."/>
            <person name="Allemand D."/>
            <person name="Aranda M."/>
        </authorList>
    </citation>
    <scope>NUCLEOTIDE SEQUENCE [LARGE SCALE GENOMIC DNA]</scope>
</reference>